<dbReference type="VEuPathDB" id="FungiDB:PV07_02320"/>
<feature type="compositionally biased region" description="Polar residues" evidence="1">
    <location>
        <begin position="31"/>
        <end position="40"/>
    </location>
</feature>
<name>A0A0D2D091_9EURO</name>
<dbReference type="EMBL" id="KN847040">
    <property type="protein sequence ID" value="KIW35635.1"/>
    <property type="molecule type" value="Genomic_DNA"/>
</dbReference>
<proteinExistence type="predicted"/>
<dbReference type="AlphaFoldDB" id="A0A0D2D091"/>
<feature type="compositionally biased region" description="Basic and acidic residues" evidence="1">
    <location>
        <begin position="125"/>
        <end position="137"/>
    </location>
</feature>
<accession>A0A0D2D091</accession>
<evidence type="ECO:0000256" key="1">
    <source>
        <dbReference type="SAM" id="MobiDB-lite"/>
    </source>
</evidence>
<feature type="compositionally biased region" description="Acidic residues" evidence="1">
    <location>
        <begin position="20"/>
        <end position="30"/>
    </location>
</feature>
<dbReference type="RefSeq" id="XP_016255851.1">
    <property type="nucleotide sequence ID" value="XM_016388923.1"/>
</dbReference>
<protein>
    <submittedName>
        <fullName evidence="2">Uncharacterized protein</fullName>
    </submittedName>
</protein>
<evidence type="ECO:0000313" key="3">
    <source>
        <dbReference type="Proteomes" id="UP000054466"/>
    </source>
</evidence>
<feature type="compositionally biased region" description="Basic residues" evidence="1">
    <location>
        <begin position="99"/>
        <end position="109"/>
    </location>
</feature>
<organism evidence="2 3">
    <name type="scientific">Cladophialophora immunda</name>
    <dbReference type="NCBI Taxonomy" id="569365"/>
    <lineage>
        <taxon>Eukaryota</taxon>
        <taxon>Fungi</taxon>
        <taxon>Dikarya</taxon>
        <taxon>Ascomycota</taxon>
        <taxon>Pezizomycotina</taxon>
        <taxon>Eurotiomycetes</taxon>
        <taxon>Chaetothyriomycetidae</taxon>
        <taxon>Chaetothyriales</taxon>
        <taxon>Herpotrichiellaceae</taxon>
        <taxon>Cladophialophora</taxon>
    </lineage>
</organism>
<gene>
    <name evidence="2" type="ORF">PV07_02320</name>
</gene>
<feature type="region of interest" description="Disordered" evidence="1">
    <location>
        <begin position="1"/>
        <end position="52"/>
    </location>
</feature>
<feature type="region of interest" description="Disordered" evidence="1">
    <location>
        <begin position="65"/>
        <end position="147"/>
    </location>
</feature>
<keyword evidence="3" id="KW-1185">Reference proteome</keyword>
<dbReference type="GeneID" id="27341514"/>
<reference evidence="2 3" key="1">
    <citation type="submission" date="2015-01" db="EMBL/GenBank/DDBJ databases">
        <title>The Genome Sequence of Cladophialophora immunda CBS83496.</title>
        <authorList>
            <consortium name="The Broad Institute Genomics Platform"/>
            <person name="Cuomo C."/>
            <person name="de Hoog S."/>
            <person name="Gorbushina A."/>
            <person name="Stielow B."/>
            <person name="Teixiera M."/>
            <person name="Abouelleil A."/>
            <person name="Chapman S.B."/>
            <person name="Priest M."/>
            <person name="Young S.K."/>
            <person name="Wortman J."/>
            <person name="Nusbaum C."/>
            <person name="Birren B."/>
        </authorList>
    </citation>
    <scope>NUCLEOTIDE SEQUENCE [LARGE SCALE GENOMIC DNA]</scope>
    <source>
        <strain evidence="2 3">CBS 83496</strain>
    </source>
</reference>
<feature type="compositionally biased region" description="Basic and acidic residues" evidence="1">
    <location>
        <begin position="1"/>
        <end position="12"/>
    </location>
</feature>
<sequence>MKHKLEENDRKWCAKLQGKDDDDEPEEAVSSEDTSPYTSPRNHKPIMVREEPEADAFFPYAAAMNAPIPQPMETEQNTSQPAFRDGRNSLFPRAWSNTQRHKPSAHRNPRNPFPNANRGDSPESPPEKPMPKIDAKGGYKILAEIQR</sequence>
<dbReference type="HOGENOM" id="CLU_1767856_0_0_1"/>
<evidence type="ECO:0000313" key="2">
    <source>
        <dbReference type="EMBL" id="KIW35635.1"/>
    </source>
</evidence>
<dbReference type="Proteomes" id="UP000054466">
    <property type="component" value="Unassembled WGS sequence"/>
</dbReference>